<dbReference type="SUPFAM" id="SSF51445">
    <property type="entry name" value="(Trans)glycosidases"/>
    <property type="match status" value="1"/>
</dbReference>
<organism evidence="8 9">
    <name type="scientific">Saitozyma podzolica</name>
    <dbReference type="NCBI Taxonomy" id="1890683"/>
    <lineage>
        <taxon>Eukaryota</taxon>
        <taxon>Fungi</taxon>
        <taxon>Dikarya</taxon>
        <taxon>Basidiomycota</taxon>
        <taxon>Agaricomycotina</taxon>
        <taxon>Tremellomycetes</taxon>
        <taxon>Tremellales</taxon>
        <taxon>Trimorphomycetaceae</taxon>
        <taxon>Saitozyma</taxon>
    </lineage>
</organism>
<dbReference type="Proteomes" id="UP000279259">
    <property type="component" value="Unassembled WGS sequence"/>
</dbReference>
<keyword evidence="9" id="KW-1185">Reference proteome</keyword>
<dbReference type="EMBL" id="RSCD01000007">
    <property type="protein sequence ID" value="RSH91612.1"/>
    <property type="molecule type" value="Genomic_DNA"/>
</dbReference>
<comment type="caution">
    <text evidence="8">The sequence shown here is derived from an EMBL/GenBank/DDBJ whole genome shotgun (WGS) entry which is preliminary data.</text>
</comment>
<dbReference type="InterPro" id="IPR013529">
    <property type="entry name" value="Glyco_hydro_42_N"/>
</dbReference>
<evidence type="ECO:0000256" key="3">
    <source>
        <dbReference type="ARBA" id="ARBA00012756"/>
    </source>
</evidence>
<dbReference type="Pfam" id="PF08532">
    <property type="entry name" value="Glyco_hydro_42M"/>
    <property type="match status" value="2"/>
</dbReference>
<name>A0A427YKI8_9TREE</name>
<dbReference type="GO" id="GO:0009341">
    <property type="term" value="C:beta-galactosidase complex"/>
    <property type="evidence" value="ECO:0007669"/>
    <property type="project" value="InterPro"/>
</dbReference>
<evidence type="ECO:0000256" key="5">
    <source>
        <dbReference type="ARBA" id="ARBA00023295"/>
    </source>
</evidence>
<accession>A0A427YKI8</accession>
<evidence type="ECO:0000259" key="7">
    <source>
        <dbReference type="Pfam" id="PF08532"/>
    </source>
</evidence>
<dbReference type="CDD" id="cd03143">
    <property type="entry name" value="A4_beta-galactosidase_middle_domain"/>
    <property type="match status" value="1"/>
</dbReference>
<dbReference type="OrthoDB" id="1657402at2759"/>
<dbReference type="InterPro" id="IPR013738">
    <property type="entry name" value="Beta_galactosidase_Trimer"/>
</dbReference>
<evidence type="ECO:0000313" key="8">
    <source>
        <dbReference type="EMBL" id="RSH91612.1"/>
    </source>
</evidence>
<dbReference type="InterPro" id="IPR029062">
    <property type="entry name" value="Class_I_gatase-like"/>
</dbReference>
<evidence type="ECO:0000256" key="1">
    <source>
        <dbReference type="ARBA" id="ARBA00001412"/>
    </source>
</evidence>
<reference evidence="8 9" key="1">
    <citation type="submission" date="2018-11" db="EMBL/GenBank/DDBJ databases">
        <title>Genome sequence of Saitozyma podzolica DSM 27192.</title>
        <authorList>
            <person name="Aliyu H."/>
            <person name="Gorte O."/>
            <person name="Ochsenreither K."/>
        </authorList>
    </citation>
    <scope>NUCLEOTIDE SEQUENCE [LARGE SCALE GENOMIC DNA]</scope>
    <source>
        <strain evidence="8 9">DSM 27192</strain>
    </source>
</reference>
<feature type="domain" description="Glycoside hydrolase family 42 N-terminal" evidence="6">
    <location>
        <begin position="21"/>
        <end position="390"/>
    </location>
</feature>
<comment type="catalytic activity">
    <reaction evidence="1">
        <text>Hydrolysis of terminal non-reducing beta-D-galactose residues in beta-D-galactosides.</text>
        <dbReference type="EC" id="3.2.1.23"/>
    </reaction>
</comment>
<feature type="domain" description="Beta-galactosidase trimerisation" evidence="7">
    <location>
        <begin position="403"/>
        <end position="510"/>
    </location>
</feature>
<dbReference type="EC" id="3.2.1.23" evidence="3"/>
<dbReference type="PANTHER" id="PTHR36447">
    <property type="entry name" value="BETA-GALACTOSIDASE GANA"/>
    <property type="match status" value="1"/>
</dbReference>
<proteinExistence type="inferred from homology"/>
<keyword evidence="5" id="KW-0326">Glycosidase</keyword>
<dbReference type="Pfam" id="PF02449">
    <property type="entry name" value="Glyco_hydro_42"/>
    <property type="match status" value="1"/>
</dbReference>
<comment type="similarity">
    <text evidence="2">Belongs to the glycosyl hydrolase 42 family.</text>
</comment>
<evidence type="ECO:0000259" key="6">
    <source>
        <dbReference type="Pfam" id="PF02449"/>
    </source>
</evidence>
<protein>
    <recommendedName>
        <fullName evidence="3">beta-galactosidase</fullName>
        <ecNumber evidence="3">3.2.1.23</ecNumber>
    </recommendedName>
</protein>
<dbReference type="PIRSF" id="PIRSF001084">
    <property type="entry name" value="B-galactosidase"/>
    <property type="match status" value="1"/>
</dbReference>
<dbReference type="AlphaFoldDB" id="A0A427YKI8"/>
<sequence>MTQITSSFPHSSRGELFYGADYNPEQWSRETWDEDVKLMKQAGVNVVSLAIFSWAIIEVADDKWDFAWLDEVINLLHKNGIAVDLATATASPPPWLTKAHPEVLPVTKNGETLYPGGRQHWRPTSPIFRRYALRLVEQLAKRYGSHPAVIAWHVNNELGCHNNYDFSDDAAEAFRTWLKERYGTIDKLNFAWGTAFWSQHYVDFADILPPRQAATFPNPTQQLDWARFSSDALGAHLDAELEALHKHSPGVPVTTNYMLGRGTRGMDVSSWKVDFVSNDHYRVQTEPDERDELSFSANLTSGVAHGAPWWLMEHSTSAVNWQGINIPKRSGEMARDSLTHVAHGADAVCYFQWRQSKAGAEKYHSAMVPHVGPDSQLFRDVVKLGENMKALAEIRGSHRVTAPIAILFDWDCWWASELDSHPSSRVNYYREALDWFVALLDLGIRADAVTSPTDLSKYKVVIAPILYLVDDPLQQRIHEYVHDGGHFITTYFSGIVDVNDHAKLGGTLGRSLDDGTEATMWTDPIDIIGKSVEVIRKYDSGDVKGRPAVTRNSAGKGTAAYVSTRLGVQGLKKLLPDLLKGTKAQSTLPPSLRGPVEQVIRSDGHTEWEFLINRTDDPIDLKDMEGDLLVSTGVERKARLAERGIAVFRRKL</sequence>
<dbReference type="InterPro" id="IPR017853">
    <property type="entry name" value="GH"/>
</dbReference>
<dbReference type="Gene3D" id="3.40.50.880">
    <property type="match status" value="2"/>
</dbReference>
<dbReference type="GO" id="GO:0004565">
    <property type="term" value="F:beta-galactosidase activity"/>
    <property type="evidence" value="ECO:0007669"/>
    <property type="project" value="UniProtKB-EC"/>
</dbReference>
<dbReference type="SUPFAM" id="SSF52317">
    <property type="entry name" value="Class I glutamine amidotransferase-like"/>
    <property type="match status" value="1"/>
</dbReference>
<dbReference type="PANTHER" id="PTHR36447:SF1">
    <property type="entry name" value="BETA-GALACTOSIDASE GANA"/>
    <property type="match status" value="1"/>
</dbReference>
<evidence type="ECO:0000256" key="4">
    <source>
        <dbReference type="ARBA" id="ARBA00022801"/>
    </source>
</evidence>
<evidence type="ECO:0000256" key="2">
    <source>
        <dbReference type="ARBA" id="ARBA00005940"/>
    </source>
</evidence>
<dbReference type="STRING" id="1890683.A0A427YKI8"/>
<evidence type="ECO:0000313" key="9">
    <source>
        <dbReference type="Proteomes" id="UP000279259"/>
    </source>
</evidence>
<dbReference type="GO" id="GO:0005975">
    <property type="term" value="P:carbohydrate metabolic process"/>
    <property type="evidence" value="ECO:0007669"/>
    <property type="project" value="InterPro"/>
</dbReference>
<dbReference type="Gene3D" id="3.20.20.80">
    <property type="entry name" value="Glycosidases"/>
    <property type="match status" value="1"/>
</dbReference>
<gene>
    <name evidence="8" type="ORF">EHS25_008981</name>
</gene>
<keyword evidence="4" id="KW-0378">Hydrolase</keyword>
<dbReference type="InterPro" id="IPR003476">
    <property type="entry name" value="Glyco_hydro_42"/>
</dbReference>
<feature type="domain" description="Beta-galactosidase trimerisation" evidence="7">
    <location>
        <begin position="516"/>
        <end position="580"/>
    </location>
</feature>